<evidence type="ECO:0000313" key="3">
    <source>
        <dbReference type="Proteomes" id="UP000784294"/>
    </source>
</evidence>
<keyword evidence="1" id="KW-0472">Membrane</keyword>
<accession>A0A3S5C271</accession>
<keyword evidence="1" id="KW-1133">Transmembrane helix</keyword>
<dbReference type="Proteomes" id="UP000784294">
    <property type="component" value="Unassembled WGS sequence"/>
</dbReference>
<keyword evidence="3" id="KW-1185">Reference proteome</keyword>
<reference evidence="2" key="1">
    <citation type="submission" date="2018-11" db="EMBL/GenBank/DDBJ databases">
        <authorList>
            <consortium name="Pathogen Informatics"/>
        </authorList>
    </citation>
    <scope>NUCLEOTIDE SEQUENCE</scope>
</reference>
<dbReference type="AlphaFoldDB" id="A0A3S5C271"/>
<organism evidence="2 3">
    <name type="scientific">Protopolystoma xenopodis</name>
    <dbReference type="NCBI Taxonomy" id="117903"/>
    <lineage>
        <taxon>Eukaryota</taxon>
        <taxon>Metazoa</taxon>
        <taxon>Spiralia</taxon>
        <taxon>Lophotrochozoa</taxon>
        <taxon>Platyhelminthes</taxon>
        <taxon>Monogenea</taxon>
        <taxon>Polyopisthocotylea</taxon>
        <taxon>Polystomatidea</taxon>
        <taxon>Polystomatidae</taxon>
        <taxon>Protopolystoma</taxon>
    </lineage>
</organism>
<gene>
    <name evidence="2" type="ORF">PXEA_LOCUS23959</name>
</gene>
<name>A0A3S5C271_9PLAT</name>
<proteinExistence type="predicted"/>
<sequence>MRVSATWCRSSPSIQIILSLSPNLTIIPPSHPHPPLFLRRRPPPSLHLLLLFLLLLLLLFLFLFFAIVFGVVLLPRNTETPLKNIG</sequence>
<keyword evidence="1" id="KW-0812">Transmembrane</keyword>
<evidence type="ECO:0000256" key="1">
    <source>
        <dbReference type="SAM" id="Phobius"/>
    </source>
</evidence>
<protein>
    <submittedName>
        <fullName evidence="2">Uncharacterized protein</fullName>
    </submittedName>
</protein>
<dbReference type="EMBL" id="CAAALY010112889">
    <property type="protein sequence ID" value="VEL30519.1"/>
    <property type="molecule type" value="Genomic_DNA"/>
</dbReference>
<evidence type="ECO:0000313" key="2">
    <source>
        <dbReference type="EMBL" id="VEL30519.1"/>
    </source>
</evidence>
<feature type="transmembrane region" description="Helical" evidence="1">
    <location>
        <begin position="48"/>
        <end position="74"/>
    </location>
</feature>
<comment type="caution">
    <text evidence="2">The sequence shown here is derived from an EMBL/GenBank/DDBJ whole genome shotgun (WGS) entry which is preliminary data.</text>
</comment>